<evidence type="ECO:0000313" key="1">
    <source>
        <dbReference type="Proteomes" id="UP000887580"/>
    </source>
</evidence>
<name>A0AC35GSD7_9BILA</name>
<dbReference type="Proteomes" id="UP000887580">
    <property type="component" value="Unplaced"/>
</dbReference>
<reference evidence="2" key="1">
    <citation type="submission" date="2022-11" db="UniProtKB">
        <authorList>
            <consortium name="WormBaseParasite"/>
        </authorList>
    </citation>
    <scope>IDENTIFICATION</scope>
</reference>
<proteinExistence type="predicted"/>
<protein>
    <submittedName>
        <fullName evidence="2">Uncharacterized protein</fullName>
    </submittedName>
</protein>
<dbReference type="WBParaSite" id="PS1159_v2.g8220.t1">
    <property type="protein sequence ID" value="PS1159_v2.g8220.t1"/>
    <property type="gene ID" value="PS1159_v2.g8220"/>
</dbReference>
<accession>A0AC35GSD7</accession>
<sequence>MNFIFYYSPFLLVILFLVHFVARPGLTKQQNECLYFDSEVHIGFCYQYIIRKKRDGSPRVNADGHVAYVCAGCTTKREKLRKRRNNGDGDLGEINQIYYNEDEERFTSNPDEQNHFCDPIPQSKATGTQIFRKVFKDIRGTNVSGGECLSKINKVVATLDPQTRREVLEAMPDNASLITMGRRHGFPINPLTCEIDDYFLLCYFFLFLI</sequence>
<organism evidence="1 2">
    <name type="scientific">Panagrolaimus sp. PS1159</name>
    <dbReference type="NCBI Taxonomy" id="55785"/>
    <lineage>
        <taxon>Eukaryota</taxon>
        <taxon>Metazoa</taxon>
        <taxon>Ecdysozoa</taxon>
        <taxon>Nematoda</taxon>
        <taxon>Chromadorea</taxon>
        <taxon>Rhabditida</taxon>
        <taxon>Tylenchina</taxon>
        <taxon>Panagrolaimomorpha</taxon>
        <taxon>Panagrolaimoidea</taxon>
        <taxon>Panagrolaimidae</taxon>
        <taxon>Panagrolaimus</taxon>
    </lineage>
</organism>
<evidence type="ECO:0000313" key="2">
    <source>
        <dbReference type="WBParaSite" id="PS1159_v2.g8220.t1"/>
    </source>
</evidence>